<evidence type="ECO:0000256" key="1">
    <source>
        <dbReference type="SAM" id="MobiDB-lite"/>
    </source>
</evidence>
<feature type="compositionally biased region" description="Acidic residues" evidence="1">
    <location>
        <begin position="446"/>
        <end position="465"/>
    </location>
</feature>
<dbReference type="InParanoid" id="A0A0H2R912"/>
<keyword evidence="3" id="KW-1185">Reference proteome</keyword>
<dbReference type="AlphaFoldDB" id="A0A0H2R912"/>
<evidence type="ECO:0000313" key="3">
    <source>
        <dbReference type="Proteomes" id="UP000053477"/>
    </source>
</evidence>
<proteinExistence type="predicted"/>
<protein>
    <submittedName>
        <fullName evidence="2">Uncharacterized protein</fullName>
    </submittedName>
</protein>
<dbReference type="Proteomes" id="UP000053477">
    <property type="component" value="Unassembled WGS sequence"/>
</dbReference>
<accession>A0A0H2R912</accession>
<sequence>MRALPEEILFYIFSFATNHYDSERHEPSVDIGNASPWSQDLRTKKALVRVCKSWCRIASSFLYDRVYLHRIGQLVALVKVLEGTSQGDGEKSSYGHLVHHIHGRLYVPKHWENAYFKYTARLLEICNTAQTFAWAPVWQFPRKEPVYDRSSTVKLMLLSVPSIDSTLRSLRKLSFAVNTNIMPSSLIPEAEADPKLVFDNLEDLTCEALESAHLRGLFYVSSSFVMPSIKKLSIIAPPEEENNPTIEEYPCVFDVLETHGAKLSTLVLDVRWVTEGLVKSIGDVLKLTPTLQELQISTLVFEALPPESTFPGPFQNLQKLVLQVTQDCIVPNNSVLNPLRMDDLENFLNMTTGRLFPSLRTIGLLDQFFPSVPLDSLIPISSHQESRLYLTAWAQELQKRDITLVDVNGAKLVGRRRWTGKAPNYETDYGESLVRKKAENDALAREEEEEEEEYFECETESEDGVLDAASDWNRSPFGSDDALDILGDTNNSN</sequence>
<name>A0A0H2R912_9AGAM</name>
<reference evidence="2 3" key="1">
    <citation type="submission" date="2015-04" db="EMBL/GenBank/DDBJ databases">
        <title>Complete genome sequence of Schizopora paradoxa KUC8140, a cosmopolitan wood degrader in East Asia.</title>
        <authorList>
            <consortium name="DOE Joint Genome Institute"/>
            <person name="Min B."/>
            <person name="Park H."/>
            <person name="Jang Y."/>
            <person name="Kim J.-J."/>
            <person name="Kim K.H."/>
            <person name="Pangilinan J."/>
            <person name="Lipzen A."/>
            <person name="Riley R."/>
            <person name="Grigoriev I.V."/>
            <person name="Spatafora J.W."/>
            <person name="Choi I.-G."/>
        </authorList>
    </citation>
    <scope>NUCLEOTIDE SEQUENCE [LARGE SCALE GENOMIC DNA]</scope>
    <source>
        <strain evidence="2 3">KUC8140</strain>
    </source>
</reference>
<organism evidence="2 3">
    <name type="scientific">Schizopora paradoxa</name>
    <dbReference type="NCBI Taxonomy" id="27342"/>
    <lineage>
        <taxon>Eukaryota</taxon>
        <taxon>Fungi</taxon>
        <taxon>Dikarya</taxon>
        <taxon>Basidiomycota</taxon>
        <taxon>Agaricomycotina</taxon>
        <taxon>Agaricomycetes</taxon>
        <taxon>Hymenochaetales</taxon>
        <taxon>Schizoporaceae</taxon>
        <taxon>Schizopora</taxon>
    </lineage>
</organism>
<evidence type="ECO:0000313" key="2">
    <source>
        <dbReference type="EMBL" id="KLO08349.1"/>
    </source>
</evidence>
<dbReference type="EMBL" id="KQ086095">
    <property type="protein sequence ID" value="KLO08349.1"/>
    <property type="molecule type" value="Genomic_DNA"/>
</dbReference>
<dbReference type="OrthoDB" id="3060996at2759"/>
<feature type="region of interest" description="Disordered" evidence="1">
    <location>
        <begin position="440"/>
        <end position="493"/>
    </location>
</feature>
<gene>
    <name evidence="2" type="ORF">SCHPADRAFT_612414</name>
</gene>